<dbReference type="EMBL" id="JYDO01000417">
    <property type="protein sequence ID" value="KRZ65286.1"/>
    <property type="molecule type" value="Genomic_DNA"/>
</dbReference>
<sequence>MSAVQFTLSRKRKEEISDNVVRKVGSHCHELSAARLEAAVVVTRVKRRAEETMEMTAQVINQCTTSLSHAAQGALLTLRALKQMVRRRRNKLGTPLGAPINLETLIIPEEFTTHVPHHGEISALPLFCQIYVILAEALGGVHSVLYALLLDKSRRTYDRPFDMMKGIVPEANPRSISCDFEMAAFNAVRTAFPGVRLHEYKNDSDFALQAKMVIALAFVPTDGLEQAIDSLAGHLPDELQPLDQ</sequence>
<accession>A0A0V1M0Q2</accession>
<evidence type="ECO:0000313" key="1">
    <source>
        <dbReference type="EMBL" id="KRZ65286.1"/>
    </source>
</evidence>
<dbReference type="OrthoDB" id="6154864at2759"/>
<dbReference type="AlphaFoldDB" id="A0A0V1M0Q2"/>
<reference evidence="1 2" key="1">
    <citation type="submission" date="2015-01" db="EMBL/GenBank/DDBJ databases">
        <title>Evolution of Trichinella species and genotypes.</title>
        <authorList>
            <person name="Korhonen P.K."/>
            <person name="Edoardo P."/>
            <person name="Giuseppe L.R."/>
            <person name="Gasser R.B."/>
        </authorList>
    </citation>
    <scope>NUCLEOTIDE SEQUENCE [LARGE SCALE GENOMIC DNA]</scope>
    <source>
        <strain evidence="1">ISS1980</strain>
    </source>
</reference>
<organism evidence="1 2">
    <name type="scientific">Trichinella papuae</name>
    <dbReference type="NCBI Taxonomy" id="268474"/>
    <lineage>
        <taxon>Eukaryota</taxon>
        <taxon>Metazoa</taxon>
        <taxon>Ecdysozoa</taxon>
        <taxon>Nematoda</taxon>
        <taxon>Enoplea</taxon>
        <taxon>Dorylaimia</taxon>
        <taxon>Trichinellida</taxon>
        <taxon>Trichinellidae</taxon>
        <taxon>Trichinella</taxon>
    </lineage>
</organism>
<keyword evidence="2" id="KW-1185">Reference proteome</keyword>
<comment type="caution">
    <text evidence="1">The sequence shown here is derived from an EMBL/GenBank/DDBJ whole genome shotgun (WGS) entry which is preliminary data.</text>
</comment>
<dbReference type="Proteomes" id="UP000054843">
    <property type="component" value="Unassembled WGS sequence"/>
</dbReference>
<name>A0A0V1M0Q2_9BILA</name>
<gene>
    <name evidence="1" type="ORF">T10_9890</name>
</gene>
<protein>
    <recommendedName>
        <fullName evidence="3">MULE transposase domain-containing protein</fullName>
    </recommendedName>
</protein>
<proteinExistence type="predicted"/>
<dbReference type="STRING" id="268474.A0A0V1M0Q2"/>
<evidence type="ECO:0000313" key="2">
    <source>
        <dbReference type="Proteomes" id="UP000054843"/>
    </source>
</evidence>
<evidence type="ECO:0008006" key="3">
    <source>
        <dbReference type="Google" id="ProtNLM"/>
    </source>
</evidence>